<dbReference type="GeneID" id="103310968"/>
<sequence length="208" mass="24410">MLKKPRGTYDHCVTNIRNTDIVAITWKDTKNVNLLSTFAAIEPVTKVSRYDRKMNKRVEVDCPHIIKVYNTHMGGVDLLDGLLGRHKIKMRSRKWYMRLFYHLLDVTIVNSWLLHKRIQNQKLDNNNVLPLMEFREQLAITLCKLGENNTPKRGRPSTDIEIDPKARVQPNRLDSLMLLSIEKDILDTVDISKIATQWFSIKQRRIQF</sequence>
<protein>
    <recommendedName>
        <fullName evidence="1">PiggyBac transposable element-derived protein domain-containing protein</fullName>
    </recommendedName>
</protein>
<evidence type="ECO:0000313" key="3">
    <source>
        <dbReference type="Proteomes" id="UP000007819"/>
    </source>
</evidence>
<proteinExistence type="predicted"/>
<evidence type="ECO:0000259" key="1">
    <source>
        <dbReference type="Pfam" id="PF13843"/>
    </source>
</evidence>
<dbReference type="InterPro" id="IPR029526">
    <property type="entry name" value="PGBD"/>
</dbReference>
<feature type="domain" description="PiggyBac transposable element-derived protein" evidence="1">
    <location>
        <begin position="18"/>
        <end position="112"/>
    </location>
</feature>
<dbReference type="Pfam" id="PF13843">
    <property type="entry name" value="DDE_Tnp_1_7"/>
    <property type="match status" value="1"/>
</dbReference>
<accession>A0A8R2FD64</accession>
<reference evidence="2" key="2">
    <citation type="submission" date="2022-06" db="UniProtKB">
        <authorList>
            <consortium name="EnsemblMetazoa"/>
        </authorList>
    </citation>
    <scope>IDENTIFICATION</scope>
</reference>
<dbReference type="KEGG" id="api:103310968"/>
<dbReference type="AlphaFoldDB" id="A0A8R2FD64"/>
<evidence type="ECO:0000313" key="2">
    <source>
        <dbReference type="EnsemblMetazoa" id="XP_008188690.1"/>
    </source>
</evidence>
<keyword evidence="3" id="KW-1185">Reference proteome</keyword>
<dbReference type="PANTHER" id="PTHR47272">
    <property type="entry name" value="DDE_TNP_1_7 DOMAIN-CONTAINING PROTEIN"/>
    <property type="match status" value="1"/>
</dbReference>
<dbReference type="EnsemblMetazoa" id="XM_008190468.1">
    <property type="protein sequence ID" value="XP_008188690.1"/>
    <property type="gene ID" value="LOC103310968"/>
</dbReference>
<name>A0A8R2FD64_ACYPI</name>
<dbReference type="PANTHER" id="PTHR47272:SF1">
    <property type="entry name" value="PIGGYBAC TRANSPOSABLE ELEMENT-DERIVED PROTEIN 3-LIKE"/>
    <property type="match status" value="1"/>
</dbReference>
<organism evidence="2 3">
    <name type="scientific">Acyrthosiphon pisum</name>
    <name type="common">Pea aphid</name>
    <dbReference type="NCBI Taxonomy" id="7029"/>
    <lineage>
        <taxon>Eukaryota</taxon>
        <taxon>Metazoa</taxon>
        <taxon>Ecdysozoa</taxon>
        <taxon>Arthropoda</taxon>
        <taxon>Hexapoda</taxon>
        <taxon>Insecta</taxon>
        <taxon>Pterygota</taxon>
        <taxon>Neoptera</taxon>
        <taxon>Paraneoptera</taxon>
        <taxon>Hemiptera</taxon>
        <taxon>Sternorrhyncha</taxon>
        <taxon>Aphidomorpha</taxon>
        <taxon>Aphidoidea</taxon>
        <taxon>Aphididae</taxon>
        <taxon>Macrosiphini</taxon>
        <taxon>Acyrthosiphon</taxon>
    </lineage>
</organism>
<dbReference type="RefSeq" id="XP_008188690.1">
    <property type="nucleotide sequence ID" value="XM_008190468.1"/>
</dbReference>
<reference evidence="3" key="1">
    <citation type="submission" date="2010-06" db="EMBL/GenBank/DDBJ databases">
        <authorList>
            <person name="Jiang H."/>
            <person name="Abraham K."/>
            <person name="Ali S."/>
            <person name="Alsbrooks S.L."/>
            <person name="Anim B.N."/>
            <person name="Anosike U.S."/>
            <person name="Attaway T."/>
            <person name="Bandaranaike D.P."/>
            <person name="Battles P.K."/>
            <person name="Bell S.N."/>
            <person name="Bell A.V."/>
            <person name="Beltran B."/>
            <person name="Bickham C."/>
            <person name="Bustamante Y."/>
            <person name="Caleb T."/>
            <person name="Canada A."/>
            <person name="Cardenas V."/>
            <person name="Carter K."/>
            <person name="Chacko J."/>
            <person name="Chandrabose M.N."/>
            <person name="Chavez D."/>
            <person name="Chavez A."/>
            <person name="Chen L."/>
            <person name="Chu H.-S."/>
            <person name="Claassen K.J."/>
            <person name="Cockrell R."/>
            <person name="Collins M."/>
            <person name="Cooper J.A."/>
            <person name="Cree A."/>
            <person name="Curry S.M."/>
            <person name="Da Y."/>
            <person name="Dao M.D."/>
            <person name="Das B."/>
            <person name="Davila M.-L."/>
            <person name="Davy-Carroll L."/>
            <person name="Denson S."/>
            <person name="Dinh H."/>
            <person name="Ebong V.E."/>
            <person name="Edwards J.R."/>
            <person name="Egan A."/>
            <person name="El-Daye J."/>
            <person name="Escobedo L."/>
            <person name="Fernandez S."/>
            <person name="Fernando P.R."/>
            <person name="Flagg N."/>
            <person name="Forbes L.D."/>
            <person name="Fowler R.G."/>
            <person name="Fu Q."/>
            <person name="Gabisi R.A."/>
            <person name="Ganer J."/>
            <person name="Garbino Pronczuk A."/>
            <person name="Garcia R.M."/>
            <person name="Garner T."/>
            <person name="Garrett T.E."/>
            <person name="Gonzalez D.A."/>
            <person name="Hamid H."/>
            <person name="Hawkins E.S."/>
            <person name="Hirani K."/>
            <person name="Hogues M.E."/>
            <person name="Hollins B."/>
            <person name="Hsiao C.-H."/>
            <person name="Jabil R."/>
            <person name="James M.L."/>
            <person name="Jhangiani S.N."/>
            <person name="Johnson B."/>
            <person name="Johnson Q."/>
            <person name="Joshi V."/>
            <person name="Kalu J.B."/>
            <person name="Kam C."/>
            <person name="Kashfia A."/>
            <person name="Keebler J."/>
            <person name="Kisamo H."/>
            <person name="Kovar C.L."/>
            <person name="Lago L.A."/>
            <person name="Lai C.-Y."/>
            <person name="Laidlaw J."/>
            <person name="Lara F."/>
            <person name="Le T.-K."/>
            <person name="Lee S.L."/>
            <person name="Legall F.H."/>
            <person name="Lemon S.J."/>
            <person name="Lewis L.R."/>
            <person name="Li B."/>
            <person name="Liu Y."/>
            <person name="Liu Y.-S."/>
            <person name="Lopez J."/>
            <person name="Lozado R.J."/>
            <person name="Lu J."/>
            <person name="Madu R.C."/>
            <person name="Maheshwari M."/>
            <person name="Maheshwari R."/>
            <person name="Malloy K."/>
            <person name="Martinez E."/>
            <person name="Mathew T."/>
            <person name="Mercado I.C."/>
            <person name="Mercado C."/>
            <person name="Meyer B."/>
            <person name="Montgomery K."/>
            <person name="Morgan M.B."/>
            <person name="Munidasa M."/>
            <person name="Nazareth L.V."/>
            <person name="Nelson J."/>
            <person name="Ng B.M."/>
            <person name="Nguyen N.B."/>
            <person name="Nguyen P.Q."/>
            <person name="Nguyen T."/>
            <person name="Obregon M."/>
            <person name="Okwuonu G.O."/>
            <person name="Onwere C.G."/>
            <person name="Orozco G."/>
            <person name="Parra A."/>
            <person name="Patel S."/>
            <person name="Patil S."/>
            <person name="Perez A."/>
            <person name="Perez Y."/>
            <person name="Pham C."/>
            <person name="Primus E.L."/>
            <person name="Pu L.-L."/>
            <person name="Puazo M."/>
            <person name="Qin X."/>
            <person name="Quiroz J.B."/>
            <person name="Reese J."/>
            <person name="Richards S."/>
            <person name="Rives C.M."/>
            <person name="Robberts R."/>
            <person name="Ruiz S.J."/>
            <person name="Ruiz M.J."/>
            <person name="Santibanez J."/>
            <person name="Schneider B.W."/>
            <person name="Sisson I."/>
            <person name="Smith M."/>
            <person name="Sodergren E."/>
            <person name="Song X.-Z."/>
            <person name="Song B.B."/>
            <person name="Summersgill H."/>
            <person name="Thelus R."/>
            <person name="Thornton R.D."/>
            <person name="Trejos Z.Y."/>
            <person name="Usmani K."/>
            <person name="Vattathil S."/>
            <person name="Villasana D."/>
            <person name="Walker D.L."/>
            <person name="Wang S."/>
            <person name="Wang K."/>
            <person name="White C.S."/>
            <person name="Williams A.C."/>
            <person name="Williamson J."/>
            <person name="Wilson K."/>
            <person name="Woghiren I.O."/>
            <person name="Woodworth J.R."/>
            <person name="Worley K.C."/>
            <person name="Wright R.A."/>
            <person name="Wu W."/>
            <person name="Young L."/>
            <person name="Zhang L."/>
            <person name="Zhang J."/>
            <person name="Zhu Y."/>
            <person name="Muzny D.M."/>
            <person name="Weinstock G."/>
            <person name="Gibbs R.A."/>
        </authorList>
    </citation>
    <scope>NUCLEOTIDE SEQUENCE [LARGE SCALE GENOMIC DNA]</scope>
    <source>
        <strain evidence="3">LSR1</strain>
    </source>
</reference>
<dbReference type="Proteomes" id="UP000007819">
    <property type="component" value="Unassembled WGS sequence"/>
</dbReference>
<dbReference type="OrthoDB" id="122438at2759"/>